<gene>
    <name evidence="2" type="ORF">GCM10011519_22320</name>
</gene>
<dbReference type="Proteomes" id="UP000649179">
    <property type="component" value="Unassembled WGS sequence"/>
</dbReference>
<evidence type="ECO:0000313" key="3">
    <source>
        <dbReference type="Proteomes" id="UP000649179"/>
    </source>
</evidence>
<evidence type="ECO:0000256" key="1">
    <source>
        <dbReference type="SAM" id="Phobius"/>
    </source>
</evidence>
<accession>A0A917F4P0</accession>
<organism evidence="2 3">
    <name type="scientific">Marmoricola endophyticus</name>
    <dbReference type="NCBI Taxonomy" id="2040280"/>
    <lineage>
        <taxon>Bacteria</taxon>
        <taxon>Bacillati</taxon>
        <taxon>Actinomycetota</taxon>
        <taxon>Actinomycetes</taxon>
        <taxon>Propionibacteriales</taxon>
        <taxon>Nocardioidaceae</taxon>
        <taxon>Marmoricola</taxon>
    </lineage>
</organism>
<evidence type="ECO:0000313" key="2">
    <source>
        <dbReference type="EMBL" id="GGF47812.1"/>
    </source>
</evidence>
<dbReference type="AlphaFoldDB" id="A0A917F4P0"/>
<keyword evidence="1" id="KW-1133">Transmembrane helix</keyword>
<sequence>MVNTAPSALAAIERPVRAYVVVAVATVLALALLTALGSAQATTDAWVHAVIVVVLAALLPLRLRAARRGSGRALAAVGVIAAVLAVANLVEAVLPGLFPVWLRLVSVLVVVLMAWTLLGVRAALGRAGRPD</sequence>
<feature type="transmembrane region" description="Helical" evidence="1">
    <location>
        <begin position="100"/>
        <end position="124"/>
    </location>
</feature>
<feature type="transmembrane region" description="Helical" evidence="1">
    <location>
        <begin position="18"/>
        <end position="39"/>
    </location>
</feature>
<dbReference type="RefSeq" id="WP_188779834.1">
    <property type="nucleotide sequence ID" value="NZ_BMKQ01000001.1"/>
</dbReference>
<keyword evidence="1" id="KW-0472">Membrane</keyword>
<keyword evidence="3" id="KW-1185">Reference proteome</keyword>
<protein>
    <submittedName>
        <fullName evidence="2">Uncharacterized protein</fullName>
    </submittedName>
</protein>
<name>A0A917F4P0_9ACTN</name>
<reference evidence="2" key="2">
    <citation type="submission" date="2020-09" db="EMBL/GenBank/DDBJ databases">
        <authorList>
            <person name="Sun Q."/>
            <person name="Zhou Y."/>
        </authorList>
    </citation>
    <scope>NUCLEOTIDE SEQUENCE</scope>
    <source>
        <strain evidence="2">CGMCC 1.16067</strain>
    </source>
</reference>
<feature type="transmembrane region" description="Helical" evidence="1">
    <location>
        <begin position="45"/>
        <end position="61"/>
    </location>
</feature>
<comment type="caution">
    <text evidence="2">The sequence shown here is derived from an EMBL/GenBank/DDBJ whole genome shotgun (WGS) entry which is preliminary data.</text>
</comment>
<proteinExistence type="predicted"/>
<keyword evidence="1" id="KW-0812">Transmembrane</keyword>
<dbReference type="EMBL" id="BMKQ01000001">
    <property type="protein sequence ID" value="GGF47812.1"/>
    <property type="molecule type" value="Genomic_DNA"/>
</dbReference>
<reference evidence="2" key="1">
    <citation type="journal article" date="2014" name="Int. J. Syst. Evol. Microbiol.">
        <title>Complete genome sequence of Corynebacterium casei LMG S-19264T (=DSM 44701T), isolated from a smear-ripened cheese.</title>
        <authorList>
            <consortium name="US DOE Joint Genome Institute (JGI-PGF)"/>
            <person name="Walter F."/>
            <person name="Albersmeier A."/>
            <person name="Kalinowski J."/>
            <person name="Ruckert C."/>
        </authorList>
    </citation>
    <scope>NUCLEOTIDE SEQUENCE</scope>
    <source>
        <strain evidence="2">CGMCC 1.16067</strain>
    </source>
</reference>
<feature type="transmembrane region" description="Helical" evidence="1">
    <location>
        <begin position="73"/>
        <end position="94"/>
    </location>
</feature>